<protein>
    <submittedName>
        <fullName evidence="1">Uncharacterized protein</fullName>
    </submittedName>
</protein>
<accession>A0A3M7RA29</accession>
<comment type="caution">
    <text evidence="1">The sequence shown here is derived from an EMBL/GenBank/DDBJ whole genome shotgun (WGS) entry which is preliminary data.</text>
</comment>
<sequence>MYHLRYPSAYPNAFPCTSKTKSKLNVWGGIGIHIESRFDTDNDPKHRSKICTNFLKKNNVYWTIIKLNSFSNIFPLEKLRKGHLIQSKWINQKNKINIPLYKDSFCYRKIMLIALTLLTLNKKHQLGSNDSYSTHSAL</sequence>
<keyword evidence="2" id="KW-1185">Reference proteome</keyword>
<gene>
    <name evidence="1" type="ORF">BpHYR1_003273</name>
</gene>
<evidence type="ECO:0000313" key="2">
    <source>
        <dbReference type="Proteomes" id="UP000276133"/>
    </source>
</evidence>
<name>A0A3M7RA29_BRAPC</name>
<organism evidence="1 2">
    <name type="scientific">Brachionus plicatilis</name>
    <name type="common">Marine rotifer</name>
    <name type="synonym">Brachionus muelleri</name>
    <dbReference type="NCBI Taxonomy" id="10195"/>
    <lineage>
        <taxon>Eukaryota</taxon>
        <taxon>Metazoa</taxon>
        <taxon>Spiralia</taxon>
        <taxon>Gnathifera</taxon>
        <taxon>Rotifera</taxon>
        <taxon>Eurotatoria</taxon>
        <taxon>Monogononta</taxon>
        <taxon>Pseudotrocha</taxon>
        <taxon>Ploima</taxon>
        <taxon>Brachionidae</taxon>
        <taxon>Brachionus</taxon>
    </lineage>
</organism>
<dbReference type="EMBL" id="REGN01003863">
    <property type="protein sequence ID" value="RNA20386.1"/>
    <property type="molecule type" value="Genomic_DNA"/>
</dbReference>
<proteinExistence type="predicted"/>
<reference evidence="1 2" key="1">
    <citation type="journal article" date="2018" name="Sci. Rep.">
        <title>Genomic signatures of local adaptation to the degree of environmental predictability in rotifers.</title>
        <authorList>
            <person name="Franch-Gras L."/>
            <person name="Hahn C."/>
            <person name="Garcia-Roger E.M."/>
            <person name="Carmona M.J."/>
            <person name="Serra M."/>
            <person name="Gomez A."/>
        </authorList>
    </citation>
    <scope>NUCLEOTIDE SEQUENCE [LARGE SCALE GENOMIC DNA]</scope>
    <source>
        <strain evidence="1">HYR1</strain>
    </source>
</reference>
<dbReference type="OrthoDB" id="3263820at2759"/>
<evidence type="ECO:0000313" key="1">
    <source>
        <dbReference type="EMBL" id="RNA20386.1"/>
    </source>
</evidence>
<dbReference type="AlphaFoldDB" id="A0A3M7RA29"/>
<dbReference type="Proteomes" id="UP000276133">
    <property type="component" value="Unassembled WGS sequence"/>
</dbReference>